<keyword evidence="2" id="KW-1185">Reference proteome</keyword>
<comment type="caution">
    <text evidence="1">The sequence shown here is derived from an EMBL/GenBank/DDBJ whole genome shotgun (WGS) entry which is preliminary data.</text>
</comment>
<evidence type="ECO:0000313" key="2">
    <source>
        <dbReference type="Proteomes" id="UP000304953"/>
    </source>
</evidence>
<gene>
    <name evidence="1" type="ORF">E5329_04390</name>
</gene>
<protein>
    <submittedName>
        <fullName evidence="1">DUF4364 family protein</fullName>
    </submittedName>
</protein>
<organism evidence="1 2">
    <name type="scientific">Petralouisia muris</name>
    <dbReference type="NCBI Taxonomy" id="3032872"/>
    <lineage>
        <taxon>Bacteria</taxon>
        <taxon>Bacillati</taxon>
        <taxon>Bacillota</taxon>
        <taxon>Clostridia</taxon>
        <taxon>Lachnospirales</taxon>
        <taxon>Lachnospiraceae</taxon>
        <taxon>Petralouisia</taxon>
    </lineage>
</organism>
<accession>A0AC61S151</accession>
<evidence type="ECO:0000313" key="1">
    <source>
        <dbReference type="EMBL" id="TGY97615.1"/>
    </source>
</evidence>
<dbReference type="Proteomes" id="UP000304953">
    <property type="component" value="Unassembled WGS sequence"/>
</dbReference>
<reference evidence="1" key="1">
    <citation type="submission" date="2019-04" db="EMBL/GenBank/DDBJ databases">
        <title>Microbes associate with the intestines of laboratory mice.</title>
        <authorList>
            <person name="Navarre W."/>
            <person name="Wong E."/>
            <person name="Huang K."/>
            <person name="Tropini C."/>
            <person name="Ng K."/>
            <person name="Yu B."/>
        </authorList>
    </citation>
    <scope>NUCLEOTIDE SEQUENCE</scope>
    <source>
        <strain evidence="1">NM01_1-7b</strain>
    </source>
</reference>
<dbReference type="EMBL" id="SRYA01000006">
    <property type="protein sequence ID" value="TGY97615.1"/>
    <property type="molecule type" value="Genomic_DNA"/>
</dbReference>
<name>A0AC61S151_9FIRM</name>
<sequence length="171" mass="19723">MAEALTQYKLIVLYMLDHVDFPLTNTQISNFVLEKEYTTYFSIQQAISELVDAELIRTESTHNNTCYYIMPAGKETLSYFPDKISAAIKSDVLSYIEENKLTLKQEISVIADYYKTTSQGYAVRCQIKDNDRSLIDLTIAVHAKEQAEAICSNWKRQNEEVYGYLMDLLMN</sequence>
<proteinExistence type="predicted"/>